<dbReference type="RefSeq" id="WP_130234389.1">
    <property type="nucleotide sequence ID" value="NZ_BMEF01000015.1"/>
</dbReference>
<dbReference type="InterPro" id="IPR045376">
    <property type="entry name" value="Maf_N"/>
</dbReference>
<dbReference type="Pfam" id="PF20157">
    <property type="entry name" value="Maf_flag10_N"/>
    <property type="match status" value="1"/>
</dbReference>
<evidence type="ECO:0000313" key="1">
    <source>
        <dbReference type="EMBL" id="QEP35501.1"/>
    </source>
</evidence>
<dbReference type="OrthoDB" id="5291305at2"/>
<dbReference type="EMBL" id="CP035928">
    <property type="protein sequence ID" value="QEP35501.1"/>
    <property type="molecule type" value="Genomic_DNA"/>
</dbReference>
<gene>
    <name evidence="1" type="primary">maf1</name>
    <name evidence="1" type="ORF">APAC_2447</name>
</gene>
<keyword evidence="2" id="KW-1185">Reference proteome</keyword>
<reference evidence="2" key="2">
    <citation type="submission" date="2019-09" db="EMBL/GenBank/DDBJ databases">
        <title>Complete genome sequencing of four Arcobacter species reveals a diverse suite of mobile elements.</title>
        <authorList>
            <person name="On S.L.W."/>
            <person name="Miller W.G."/>
            <person name="Biggs P."/>
            <person name="Cornelius A."/>
            <person name="Vandamme P."/>
        </authorList>
    </citation>
    <scope>NUCLEOTIDE SEQUENCE [LARGE SCALE GENOMIC DNA]</scope>
    <source>
        <strain evidence="2">LMG 26638</strain>
    </source>
</reference>
<reference evidence="1 2" key="3">
    <citation type="submission" date="2019-09" db="EMBL/GenBank/DDBJ databases">
        <title>Taxonomic note: a critical rebuttal of the proposed division of the genus Arcobacter into six genera, emended descriptions of Arcobacter anaerophilus and the genus Arcobacter, and an assessment of genus-level boundaries for Epsilonproteobacteria using in silico genomic comparator tools.</title>
        <authorList>
            <person name="On S.L.W."/>
            <person name="Miller W.G."/>
            <person name="Biggs P."/>
            <person name="Cornelius A."/>
            <person name="Vandamme P."/>
        </authorList>
    </citation>
    <scope>NUCLEOTIDE SEQUENCE [LARGE SCALE GENOMIC DNA]</scope>
    <source>
        <strain evidence="1 2">LMG 26638</strain>
    </source>
</reference>
<dbReference type="InterPro" id="IPR002826">
    <property type="entry name" value="MptE-like"/>
</dbReference>
<proteinExistence type="predicted"/>
<sequence length="684" mass="80435">MNEEQAQEQLQNALVTTFLANLAFFSEYDNPLYNRLVGLSESIEKGEYKERYFLEFIKECGDFDIFDSRTGEYLYKRKSKRFNNLAANSIKLDSKSEFFTLNNFYFKKHALEKTDYDNLNLDSSIDTVKVVLNEIQEFTNILEDNLLNVDKKNYKKINKFVFLGTLLGRHILSIVKKHNPKHFFVCEHNLEIFRLSLFVFDYTLLVENERTVVFSIMEDDISFNNSFKKFFTNEYKYNAAMKYYATNYNSEDYFDKVFNSIIENSPTGFNYIMSLFKQAKDSFHRVNNYKILTLLKENKLKYFDDKQVLFLGAGPSLDENIDWIKDNQNAFFIIAMGASYKKLIDNNIKIDLVTSLDASKIIYDKQFSDKKYVQKLGDIPLIAAIHTHFNVLEQFEKDNTYLYALDYPFFIDNISPKGFSIGEVTCAILQYLGVSKLYLLGIDFALNQETGETHISGSSSTSSKYDLNNFKSSLEKSTFDLNADIIKVKGNYKEEVLTTRQFYQSAMSLGKYLSSQTSLEVYNLSKGAAFIEGVSFLERDLVPIDITTEISKENLKEFLDDTSRIKMTKEEVELIKSEQFYLETFLVEFDKLKYFEINNFEHFEKTYLSLSEKLYSNIPFNSSFIKIIFSRYYSTIVPYLYYHFNDKFLKNEKNKMKEIRKVFEIQLRRLIDFYIEFLNTIDKK</sequence>
<dbReference type="PANTHER" id="PTHR41786:SF1">
    <property type="entry name" value="6-HYDROXYMETHYLPTERIN DIPHOSPHOKINASE MPTE-LIKE DOMAIN-CONTAINING PROTEIN"/>
    <property type="match status" value="1"/>
</dbReference>
<name>A0A5C2H9D2_9BACT</name>
<evidence type="ECO:0000313" key="2">
    <source>
        <dbReference type="Proteomes" id="UP000322726"/>
    </source>
</evidence>
<dbReference type="KEGG" id="apai:APAC_2447"/>
<dbReference type="AlphaFoldDB" id="A0A5C2H9D2"/>
<accession>A0A5C2H9D2</accession>
<dbReference type="Proteomes" id="UP000322726">
    <property type="component" value="Chromosome"/>
</dbReference>
<dbReference type="PANTHER" id="PTHR41786">
    <property type="entry name" value="MOTILITY ACCESSORY FACTOR MAF"/>
    <property type="match status" value="1"/>
</dbReference>
<protein>
    <submittedName>
        <fullName evidence="1">Motility accessory factor</fullName>
    </submittedName>
</protein>
<dbReference type="Pfam" id="PF01973">
    <property type="entry name" value="MptE-like"/>
    <property type="match status" value="1"/>
</dbReference>
<reference evidence="1 2" key="1">
    <citation type="submission" date="2019-09" db="EMBL/GenBank/DDBJ databases">
        <title>Complete genome sequencing of four Arcobacter species reveals a diverse suite of mobile elements.</title>
        <authorList>
            <person name="Miller W.G."/>
            <person name="Yee E."/>
            <person name="Bono J.L."/>
        </authorList>
    </citation>
    <scope>NUCLEOTIDE SEQUENCE [LARGE SCALE GENOMIC DNA]</scope>
    <source>
        <strain evidence="1 2">LMG 26638</strain>
    </source>
</reference>
<organism evidence="1 2">
    <name type="scientific">Malaciobacter pacificus</name>
    <dbReference type="NCBI Taxonomy" id="1080223"/>
    <lineage>
        <taxon>Bacteria</taxon>
        <taxon>Pseudomonadati</taxon>
        <taxon>Campylobacterota</taxon>
        <taxon>Epsilonproteobacteria</taxon>
        <taxon>Campylobacterales</taxon>
        <taxon>Arcobacteraceae</taxon>
        <taxon>Malaciobacter</taxon>
    </lineage>
</organism>